<organism evidence="2 3">
    <name type="scientific">Neobacillus niacini</name>
    <dbReference type="NCBI Taxonomy" id="86668"/>
    <lineage>
        <taxon>Bacteria</taxon>
        <taxon>Bacillati</taxon>
        <taxon>Bacillota</taxon>
        <taxon>Bacilli</taxon>
        <taxon>Bacillales</taxon>
        <taxon>Bacillaceae</taxon>
        <taxon>Neobacillus</taxon>
    </lineage>
</organism>
<reference evidence="3" key="2">
    <citation type="submission" date="2020-08" db="EMBL/GenBank/DDBJ databases">
        <title>The Agave Microbiome: Exploring the role of microbial communities in plant adaptations to desert environments.</title>
        <authorList>
            <person name="Partida-Martinez L.P."/>
        </authorList>
    </citation>
    <scope>NUCLEOTIDE SEQUENCE [LARGE SCALE GENOMIC DNA]</scope>
    <source>
        <strain evidence="3">AT2.8</strain>
    </source>
</reference>
<keyword evidence="1" id="KW-0472">Membrane</keyword>
<name>A0A852TA40_9BACI</name>
<evidence type="ECO:0000256" key="1">
    <source>
        <dbReference type="SAM" id="Phobius"/>
    </source>
</evidence>
<evidence type="ECO:0000313" key="3">
    <source>
        <dbReference type="Proteomes" id="UP000548423"/>
    </source>
</evidence>
<sequence>MELIFLFLAAILSGFVLMSVELVSFLSFLGPIFDIVGSLAMIIFSLAFIYKALKALLGR</sequence>
<protein>
    <submittedName>
        <fullName evidence="2">Uncharacterized protein</fullName>
    </submittedName>
</protein>
<dbReference type="EMBL" id="JACCBX010000004">
    <property type="protein sequence ID" value="NYE05623.1"/>
    <property type="molecule type" value="Genomic_DNA"/>
</dbReference>
<proteinExistence type="predicted"/>
<comment type="caution">
    <text evidence="2">The sequence shown here is derived from an EMBL/GenBank/DDBJ whole genome shotgun (WGS) entry which is preliminary data.</text>
</comment>
<keyword evidence="1" id="KW-1133">Transmembrane helix</keyword>
<gene>
    <name evidence="2" type="ORF">F4694_002376</name>
</gene>
<feature type="transmembrane region" description="Helical" evidence="1">
    <location>
        <begin position="28"/>
        <end position="50"/>
    </location>
</feature>
<dbReference type="AlphaFoldDB" id="A0A852TA40"/>
<dbReference type="Proteomes" id="UP000548423">
    <property type="component" value="Unassembled WGS sequence"/>
</dbReference>
<evidence type="ECO:0000313" key="2">
    <source>
        <dbReference type="EMBL" id="NYE05623.1"/>
    </source>
</evidence>
<accession>A0A852TA40</accession>
<reference evidence="3" key="1">
    <citation type="submission" date="2020-07" db="EMBL/GenBank/DDBJ databases">
        <authorList>
            <person name="Partida-Martinez L."/>
            <person name="Huntemann M."/>
            <person name="Clum A."/>
            <person name="Wang J."/>
            <person name="Palaniappan K."/>
            <person name="Ritter S."/>
            <person name="Chen I.-M."/>
            <person name="Stamatis D."/>
            <person name="Reddy T."/>
            <person name="O'Malley R."/>
            <person name="Daum C."/>
            <person name="Shapiro N."/>
            <person name="Ivanova N."/>
            <person name="Kyrpides N."/>
            <person name="Woyke T."/>
        </authorList>
    </citation>
    <scope>NUCLEOTIDE SEQUENCE [LARGE SCALE GENOMIC DNA]</scope>
    <source>
        <strain evidence="3">AT2.8</strain>
    </source>
</reference>
<keyword evidence="1" id="KW-0812">Transmembrane</keyword>